<dbReference type="GO" id="GO:0016887">
    <property type="term" value="F:ATP hydrolysis activity"/>
    <property type="evidence" value="ECO:0007669"/>
    <property type="project" value="InterPro"/>
</dbReference>
<dbReference type="GO" id="GO:0033260">
    <property type="term" value="P:nuclear DNA replication"/>
    <property type="evidence" value="ECO:0007669"/>
    <property type="project" value="EnsemblFungi"/>
</dbReference>
<dbReference type="Pfam" id="PF21312">
    <property type="entry name" value="WHD_ORC1"/>
    <property type="match status" value="1"/>
</dbReference>
<evidence type="ECO:0000256" key="1">
    <source>
        <dbReference type="ARBA" id="ARBA00004123"/>
    </source>
</evidence>
<dbReference type="EMBL" id="JNVN01001410">
    <property type="protein sequence ID" value="KHJ33481.1"/>
    <property type="molecule type" value="Genomic_DNA"/>
</dbReference>
<dbReference type="FunFam" id="3.40.50.300:FF:000199">
    <property type="entry name" value="Origin recognition complex subunit 1"/>
    <property type="match status" value="1"/>
</dbReference>
<comment type="subunit">
    <text evidence="10">ORC is composed of six subunits.</text>
</comment>
<dbReference type="GO" id="GO:0005664">
    <property type="term" value="C:nuclear origin of replication recognition complex"/>
    <property type="evidence" value="ECO:0007669"/>
    <property type="project" value="EnsemblFungi"/>
</dbReference>
<dbReference type="Pfam" id="PF00004">
    <property type="entry name" value="AAA"/>
    <property type="match status" value="1"/>
</dbReference>
<keyword evidence="4" id="KW-0479">Metal-binding</keyword>
<dbReference type="GO" id="GO:0003688">
    <property type="term" value="F:DNA replication origin binding"/>
    <property type="evidence" value="ECO:0007669"/>
    <property type="project" value="EnsemblFungi"/>
</dbReference>
<dbReference type="GO" id="GO:0000785">
    <property type="term" value="C:chromatin"/>
    <property type="evidence" value="ECO:0007669"/>
    <property type="project" value="EnsemblFungi"/>
</dbReference>
<keyword evidence="9 10" id="KW-0539">Nucleus</keyword>
<keyword evidence="13" id="KW-1185">Reference proteome</keyword>
<dbReference type="STRING" id="52586.A0A0B1P943"/>
<dbReference type="Pfam" id="PF22606">
    <property type="entry name" value="Cdc6-ORC-like_ATPase_lid"/>
    <property type="match status" value="1"/>
</dbReference>
<reference evidence="12 13" key="1">
    <citation type="journal article" date="2014" name="BMC Genomics">
        <title>Adaptive genomic structural variation in the grape powdery mildew pathogen, Erysiphe necator.</title>
        <authorList>
            <person name="Jones L."/>
            <person name="Riaz S."/>
            <person name="Morales-Cruz A."/>
            <person name="Amrine K.C."/>
            <person name="McGuire B."/>
            <person name="Gubler W.D."/>
            <person name="Walker M.A."/>
            <person name="Cantu D."/>
        </authorList>
    </citation>
    <scope>NUCLEOTIDE SEQUENCE [LARGE SCALE GENOMIC DNA]</scope>
    <source>
        <strain evidence="13">c</strain>
    </source>
</reference>
<dbReference type="SUPFAM" id="SSF82061">
    <property type="entry name" value="BAH domain"/>
    <property type="match status" value="1"/>
</dbReference>
<dbReference type="PANTHER" id="PTHR10763:SF23">
    <property type="entry name" value="ORIGIN RECOGNITION COMPLEX SUBUNIT 1"/>
    <property type="match status" value="1"/>
</dbReference>
<dbReference type="PANTHER" id="PTHR10763">
    <property type="entry name" value="CELL DIVISION CONTROL PROTEIN 6-RELATED"/>
    <property type="match status" value="1"/>
</dbReference>
<gene>
    <name evidence="12" type="ORF">EV44_g1412</name>
</gene>
<dbReference type="GO" id="GO:0006270">
    <property type="term" value="P:DNA replication initiation"/>
    <property type="evidence" value="ECO:0007669"/>
    <property type="project" value="TreeGrafter"/>
</dbReference>
<evidence type="ECO:0000256" key="2">
    <source>
        <dbReference type="ARBA" id="ARBA00008398"/>
    </source>
</evidence>
<name>A0A0B1P943_UNCNE</name>
<evidence type="ECO:0000256" key="9">
    <source>
        <dbReference type="ARBA" id="ARBA00023242"/>
    </source>
</evidence>
<evidence type="ECO:0000313" key="12">
    <source>
        <dbReference type="EMBL" id="KHJ33481.1"/>
    </source>
</evidence>
<dbReference type="GO" id="GO:0005524">
    <property type="term" value="F:ATP binding"/>
    <property type="evidence" value="ECO:0007669"/>
    <property type="project" value="UniProtKB-KW"/>
</dbReference>
<dbReference type="InterPro" id="IPR027417">
    <property type="entry name" value="P-loop_NTPase"/>
</dbReference>
<evidence type="ECO:0000256" key="8">
    <source>
        <dbReference type="ARBA" id="ARBA00023125"/>
    </source>
</evidence>
<comment type="similarity">
    <text evidence="2 10">Belongs to the ORC1 family.</text>
</comment>
<comment type="function">
    <text evidence="10">Component of the origin recognition complex (ORC) that binds origins of replication. DNA-binding is ATP-dependent, however specific DNA sequences that define origins of replication have not been identified so far. ORC is required to assemble the pre-replication complex necessary to initiate DNA replication.</text>
</comment>
<keyword evidence="7" id="KW-0460">Magnesium</keyword>
<dbReference type="Gene3D" id="3.40.50.300">
    <property type="entry name" value="P-loop containing nucleotide triphosphate hydrolases"/>
    <property type="match status" value="1"/>
</dbReference>
<dbReference type="InterPro" id="IPR003593">
    <property type="entry name" value="AAA+_ATPase"/>
</dbReference>
<dbReference type="GO" id="GO:0033314">
    <property type="term" value="P:mitotic DNA replication checkpoint signaling"/>
    <property type="evidence" value="ECO:0007669"/>
    <property type="project" value="EnsemblFungi"/>
</dbReference>
<dbReference type="Pfam" id="PF01426">
    <property type="entry name" value="BAH"/>
    <property type="match status" value="1"/>
</dbReference>
<evidence type="ECO:0000256" key="7">
    <source>
        <dbReference type="ARBA" id="ARBA00022842"/>
    </source>
</evidence>
<dbReference type="InterPro" id="IPR048867">
    <property type="entry name" value="WHD_ORC1"/>
</dbReference>
<dbReference type="Gene3D" id="1.10.8.60">
    <property type="match status" value="1"/>
</dbReference>
<dbReference type="InterPro" id="IPR001025">
    <property type="entry name" value="BAH_dom"/>
</dbReference>
<proteinExistence type="inferred from homology"/>
<comment type="subcellular location">
    <subcellularLocation>
        <location evidence="1 10">Nucleus</location>
    </subcellularLocation>
</comment>
<sequence length="757" mass="84875">MSSKNTPLILKKEWYTRAKKKGQDDHNSAVNYDSDGGSYSETDHWEFIFEEKNDIFAGNEVPHLVVTEENTDFLSLSSMKTVNDNTESSQKNKIKGVRNKEFEIKIGDVVSVNCGEPLPWVALIRSFDNSIRPGPNSKVNILWFSSHKDICNKQKKRTDFLPNEIYLTPHKDSINLDTINGPVEVLSEELFNQKYPKTTSKKSAKFEAKFICRRGCETRGVAYTDDFVWEDIRPKTEEQAENLYQRIKAETMSRKKKLIQKRNTNTNTNNDLNNERVGTPRKKQKFLAVTPMKLKTPSKILTPSHKKVMVKKPLEFTPLGTRILDIGQVASSPFQTARCRLHVSSVPVSLPCREDEFASVYSHLEAAIIEGTGACIYISGTPGTGKTATVREVVAQLQAATLAEELDPFNFVEINGMKITDPTQSYSILWEALKGERISPTHALDLLQREFTNPSPRRTPCVVLMDELDQLVTKNQLVMYNFFNWPGLSHSHLIVLAVANTMDLPERTLSNKISSRLGLTRITFPGYSFDQLMKIITSRLEGVPGNIVEKDAIEFASRKVAAVSGDARRVLDICRRAVELAESESLIATNPTTPSKTPGRSKGIKKVSIDIIRRAIKEATASPLQNYLRELPLSSKLLLIALTQRTRRTGIGEETLGEVLDEAKKLAKQNTNCRENFEFLLTANPLQIPEIGTQRQNISSAPRVLAMSTAAMNLVEAGVIVLESKKVDRTGKVKMCIGDQDIRIAFRDDPEVNSLGF</sequence>
<dbReference type="Proteomes" id="UP000030854">
    <property type="component" value="Unassembled WGS sequence"/>
</dbReference>
<keyword evidence="6 10" id="KW-0067">ATP-binding</keyword>
<feature type="domain" description="BAH" evidence="11">
    <location>
        <begin position="102"/>
        <end position="227"/>
    </location>
</feature>
<dbReference type="OMA" id="YEDHPWE"/>
<dbReference type="InterPro" id="IPR043151">
    <property type="entry name" value="BAH_sf"/>
</dbReference>
<keyword evidence="8 10" id="KW-0238">DNA-binding</keyword>
<dbReference type="HOGENOM" id="CLU_012774_1_1_1"/>
<keyword evidence="3 10" id="KW-0235">DNA replication</keyword>
<evidence type="ECO:0000256" key="10">
    <source>
        <dbReference type="RuleBase" id="RU365058"/>
    </source>
</evidence>
<evidence type="ECO:0000256" key="5">
    <source>
        <dbReference type="ARBA" id="ARBA00022741"/>
    </source>
</evidence>
<dbReference type="Gene3D" id="2.30.30.490">
    <property type="match status" value="1"/>
</dbReference>
<evidence type="ECO:0000313" key="13">
    <source>
        <dbReference type="Proteomes" id="UP000030854"/>
    </source>
</evidence>
<protein>
    <recommendedName>
        <fullName evidence="10">Origin recognition complex subunit 1</fullName>
    </recommendedName>
</protein>
<dbReference type="SUPFAM" id="SSF52540">
    <property type="entry name" value="P-loop containing nucleoside triphosphate hydrolases"/>
    <property type="match status" value="1"/>
</dbReference>
<organism evidence="12 13">
    <name type="scientific">Uncinula necator</name>
    <name type="common">Grape powdery mildew</name>
    <dbReference type="NCBI Taxonomy" id="52586"/>
    <lineage>
        <taxon>Eukaryota</taxon>
        <taxon>Fungi</taxon>
        <taxon>Dikarya</taxon>
        <taxon>Ascomycota</taxon>
        <taxon>Pezizomycotina</taxon>
        <taxon>Leotiomycetes</taxon>
        <taxon>Erysiphales</taxon>
        <taxon>Erysiphaceae</taxon>
        <taxon>Erysiphe</taxon>
    </lineage>
</organism>
<dbReference type="SMART" id="SM00382">
    <property type="entry name" value="AAA"/>
    <property type="match status" value="1"/>
</dbReference>
<dbReference type="AlphaFoldDB" id="A0A0B1P943"/>
<evidence type="ECO:0000259" key="11">
    <source>
        <dbReference type="PROSITE" id="PS51038"/>
    </source>
</evidence>
<accession>A0A0B1P943</accession>
<evidence type="ECO:0000256" key="3">
    <source>
        <dbReference type="ARBA" id="ARBA00022705"/>
    </source>
</evidence>
<dbReference type="GO" id="GO:0046872">
    <property type="term" value="F:metal ion binding"/>
    <property type="evidence" value="ECO:0007669"/>
    <property type="project" value="UniProtKB-KW"/>
</dbReference>
<comment type="caution">
    <text evidence="12">The sequence shown here is derived from an EMBL/GenBank/DDBJ whole genome shotgun (WGS) entry which is preliminary data.</text>
</comment>
<dbReference type="GO" id="GO:0003682">
    <property type="term" value="F:chromatin binding"/>
    <property type="evidence" value="ECO:0007669"/>
    <property type="project" value="InterPro"/>
</dbReference>
<evidence type="ECO:0000256" key="4">
    <source>
        <dbReference type="ARBA" id="ARBA00022723"/>
    </source>
</evidence>
<dbReference type="CDD" id="cd00009">
    <property type="entry name" value="AAA"/>
    <property type="match status" value="1"/>
</dbReference>
<keyword evidence="5 10" id="KW-0547">Nucleotide-binding</keyword>
<dbReference type="InterPro" id="IPR054425">
    <property type="entry name" value="Cdc6_ORC1-like_ATPase_lid"/>
</dbReference>
<dbReference type="InterPro" id="IPR050311">
    <property type="entry name" value="ORC1/CDC6"/>
</dbReference>
<evidence type="ECO:0000256" key="6">
    <source>
        <dbReference type="ARBA" id="ARBA00022840"/>
    </source>
</evidence>
<dbReference type="PROSITE" id="PS51038">
    <property type="entry name" value="BAH"/>
    <property type="match status" value="1"/>
</dbReference>
<dbReference type="InterPro" id="IPR003959">
    <property type="entry name" value="ATPase_AAA_core"/>
</dbReference>